<dbReference type="EMBL" id="CP018171">
    <property type="protein sequence ID" value="APH71364.1"/>
    <property type="molecule type" value="Genomic_DNA"/>
</dbReference>
<evidence type="ECO:0000256" key="3">
    <source>
        <dbReference type="ARBA" id="ARBA00023163"/>
    </source>
</evidence>
<keyword evidence="1 4" id="KW-0597">Phosphoprotein</keyword>
<protein>
    <recommendedName>
        <fullName evidence="5">Response regulatory domain-containing protein</fullName>
    </recommendedName>
</protein>
<name>A0A1L3SPN6_9HYPH</name>
<dbReference type="Proteomes" id="UP000182840">
    <property type="component" value="Chromosome"/>
</dbReference>
<dbReference type="PANTHER" id="PTHR44591">
    <property type="entry name" value="STRESS RESPONSE REGULATOR PROTEIN 1"/>
    <property type="match status" value="1"/>
</dbReference>
<evidence type="ECO:0000259" key="5">
    <source>
        <dbReference type="PROSITE" id="PS50110"/>
    </source>
</evidence>
<evidence type="ECO:0000256" key="2">
    <source>
        <dbReference type="ARBA" id="ARBA00023015"/>
    </source>
</evidence>
<dbReference type="SMART" id="SM00448">
    <property type="entry name" value="REC"/>
    <property type="match status" value="1"/>
</dbReference>
<dbReference type="OrthoDB" id="9800897at2"/>
<dbReference type="AlphaFoldDB" id="A0A1L3SPN6"/>
<feature type="domain" description="Response regulatory" evidence="5">
    <location>
        <begin position="3"/>
        <end position="119"/>
    </location>
</feature>
<dbReference type="GO" id="GO:0000160">
    <property type="term" value="P:phosphorelay signal transduction system"/>
    <property type="evidence" value="ECO:0007669"/>
    <property type="project" value="InterPro"/>
</dbReference>
<accession>A0A1L3SPN6</accession>
<dbReference type="Gene3D" id="3.40.50.2300">
    <property type="match status" value="1"/>
</dbReference>
<dbReference type="SUPFAM" id="SSF52172">
    <property type="entry name" value="CheY-like"/>
    <property type="match status" value="1"/>
</dbReference>
<dbReference type="PANTHER" id="PTHR44591:SF3">
    <property type="entry name" value="RESPONSE REGULATORY DOMAIN-CONTAINING PROTEIN"/>
    <property type="match status" value="1"/>
</dbReference>
<sequence>MKRCMVVDDSSIIRKVVKRILGGPEMIVVEAGNGQDALAMCTAELPDVIIIDAVLPDMNAIDFIKGVRALPGAAHVRILVSILQFDIGAIMRAKRAGASGYLLKPFNRAQLVERFRDLQAAA</sequence>
<dbReference type="InterPro" id="IPR001789">
    <property type="entry name" value="Sig_transdc_resp-reg_receiver"/>
</dbReference>
<dbReference type="InterPro" id="IPR011006">
    <property type="entry name" value="CheY-like_superfamily"/>
</dbReference>
<proteinExistence type="predicted"/>
<dbReference type="KEGG" id="meso:BSQ44_08280"/>
<dbReference type="InterPro" id="IPR050595">
    <property type="entry name" value="Bact_response_regulator"/>
</dbReference>
<evidence type="ECO:0000313" key="7">
    <source>
        <dbReference type="Proteomes" id="UP000182840"/>
    </source>
</evidence>
<dbReference type="RefSeq" id="WP_072602937.1">
    <property type="nucleotide sequence ID" value="NZ_CP018171.1"/>
</dbReference>
<dbReference type="STRING" id="1670800.BSQ44_08280"/>
<keyword evidence="7" id="KW-1185">Reference proteome</keyword>
<evidence type="ECO:0000256" key="4">
    <source>
        <dbReference type="PROSITE-ProRule" id="PRU00169"/>
    </source>
</evidence>
<dbReference type="PROSITE" id="PS50110">
    <property type="entry name" value="RESPONSE_REGULATORY"/>
    <property type="match status" value="1"/>
</dbReference>
<feature type="modified residue" description="4-aspartylphosphate" evidence="4">
    <location>
        <position position="52"/>
    </location>
</feature>
<organism evidence="6 7">
    <name type="scientific">Aquibium oceanicum</name>
    <dbReference type="NCBI Taxonomy" id="1670800"/>
    <lineage>
        <taxon>Bacteria</taxon>
        <taxon>Pseudomonadati</taxon>
        <taxon>Pseudomonadota</taxon>
        <taxon>Alphaproteobacteria</taxon>
        <taxon>Hyphomicrobiales</taxon>
        <taxon>Phyllobacteriaceae</taxon>
        <taxon>Aquibium</taxon>
    </lineage>
</organism>
<gene>
    <name evidence="6" type="ORF">BSQ44_08280</name>
</gene>
<keyword evidence="2" id="KW-0805">Transcription regulation</keyword>
<evidence type="ECO:0000256" key="1">
    <source>
        <dbReference type="ARBA" id="ARBA00022553"/>
    </source>
</evidence>
<evidence type="ECO:0000313" key="6">
    <source>
        <dbReference type="EMBL" id="APH71364.1"/>
    </source>
</evidence>
<keyword evidence="3" id="KW-0804">Transcription</keyword>
<reference evidence="7" key="1">
    <citation type="submission" date="2016-11" db="EMBL/GenBank/DDBJ databases">
        <title>Mesorhizobium oceanicum sp. nov., isolated from deep seawater in South China Sea.</title>
        <authorList>
            <person name="Fu G.-Y."/>
        </authorList>
    </citation>
    <scope>NUCLEOTIDE SEQUENCE [LARGE SCALE GENOMIC DNA]</scope>
    <source>
        <strain evidence="7">B7</strain>
    </source>
</reference>
<dbReference type="Pfam" id="PF00072">
    <property type="entry name" value="Response_reg"/>
    <property type="match status" value="1"/>
</dbReference>